<evidence type="ECO:0000256" key="1">
    <source>
        <dbReference type="ARBA" id="ARBA00022737"/>
    </source>
</evidence>
<dbReference type="Gene3D" id="1.25.40.10">
    <property type="entry name" value="Tetratricopeptide repeat domain"/>
    <property type="match status" value="2"/>
</dbReference>
<gene>
    <name evidence="3" type="ORF">ECE50_014075</name>
</gene>
<proteinExistence type="predicted"/>
<dbReference type="PROSITE" id="PS50005">
    <property type="entry name" value="TPR"/>
    <property type="match status" value="3"/>
</dbReference>
<name>A0A433WF24_9BACT</name>
<dbReference type="OrthoDB" id="672485at2"/>
<dbReference type="EMBL" id="RIAR02000001">
    <property type="protein sequence ID" value="NSL87971.1"/>
    <property type="molecule type" value="Genomic_DNA"/>
</dbReference>
<dbReference type="PANTHER" id="PTHR12558">
    <property type="entry name" value="CELL DIVISION CYCLE 16,23,27"/>
    <property type="match status" value="1"/>
</dbReference>
<reference evidence="3" key="1">
    <citation type="submission" date="2020-05" db="EMBL/GenBank/DDBJ databases">
        <title>Chitinophaga laudate sp. nov., isolated from a tropical peat swamp.</title>
        <authorList>
            <person name="Goh C.B.S."/>
            <person name="Lee M.S."/>
            <person name="Parimannan S."/>
            <person name="Pasbakhsh P."/>
            <person name="Yule C.M."/>
            <person name="Rajandas H."/>
            <person name="Loke S."/>
            <person name="Croft L."/>
            <person name="Tan J.B.L."/>
        </authorList>
    </citation>
    <scope>NUCLEOTIDE SEQUENCE</scope>
    <source>
        <strain evidence="3">Mgbs1</strain>
    </source>
</reference>
<keyword evidence="2" id="KW-0802">TPR repeat</keyword>
<evidence type="ECO:0000256" key="2">
    <source>
        <dbReference type="ARBA" id="ARBA00022803"/>
    </source>
</evidence>
<dbReference type="SMART" id="SM00028">
    <property type="entry name" value="TPR"/>
    <property type="match status" value="7"/>
</dbReference>
<dbReference type="SUPFAM" id="SSF81901">
    <property type="entry name" value="HCP-like"/>
    <property type="match status" value="1"/>
</dbReference>
<dbReference type="Pfam" id="PF13181">
    <property type="entry name" value="TPR_8"/>
    <property type="match status" value="1"/>
</dbReference>
<evidence type="ECO:0000313" key="4">
    <source>
        <dbReference type="Proteomes" id="UP000281028"/>
    </source>
</evidence>
<dbReference type="InterPro" id="IPR013105">
    <property type="entry name" value="TPR_2"/>
</dbReference>
<dbReference type="InterPro" id="IPR019734">
    <property type="entry name" value="TPR_rpt"/>
</dbReference>
<comment type="caution">
    <text evidence="3">The sequence shown here is derived from an EMBL/GenBank/DDBJ whole genome shotgun (WGS) entry which is preliminary data.</text>
</comment>
<dbReference type="PANTHER" id="PTHR12558:SF13">
    <property type="entry name" value="CELL DIVISION CYCLE PROTEIN 27 HOMOLOG"/>
    <property type="match status" value="1"/>
</dbReference>
<dbReference type="Pfam" id="PF07719">
    <property type="entry name" value="TPR_2"/>
    <property type="match status" value="1"/>
</dbReference>
<keyword evidence="1" id="KW-0677">Repeat</keyword>
<dbReference type="InterPro" id="IPR011990">
    <property type="entry name" value="TPR-like_helical_dom_sf"/>
</dbReference>
<sequence length="319" mass="36470">MMTRILFLCFHVVMLCNTVNNVLACPLPDVRNKARHFYREGVAFRKSGREEQARKCFIAAIRADSSFTAAYSELGDIYFGKRLYADALICCRKAQQLGADSMSLRIGTSFYYLQQYENAVEALQQAREEEPRNRAVPYLLAQIYAQRGNYRESIHYYLEDLQLDSMHTNAWYGLGMMWFNTADCHNAIVSFEKAAALGYPQDAGFWLNMGVTWLQLQQADKGIHCLRKAQQLRPDDEEILFNLAHACYNKGYYNEAVIHWEKILHLQPTNGFTMFMLGKSYIGAGEQAKGETLCDKALTMGVVEKTINGNNNICHSVER</sequence>
<accession>A0A433WF24</accession>
<dbReference type="AlphaFoldDB" id="A0A433WF24"/>
<protein>
    <submittedName>
        <fullName evidence="3">Tetratricopeptide repeat protein</fullName>
    </submittedName>
</protein>
<dbReference type="Pfam" id="PF13432">
    <property type="entry name" value="TPR_16"/>
    <property type="match status" value="2"/>
</dbReference>
<evidence type="ECO:0000313" key="3">
    <source>
        <dbReference type="EMBL" id="NSL87971.1"/>
    </source>
</evidence>
<keyword evidence="4" id="KW-1185">Reference proteome</keyword>
<dbReference type="Proteomes" id="UP000281028">
    <property type="component" value="Unassembled WGS sequence"/>
</dbReference>
<organism evidence="3 4">
    <name type="scientific">Chitinophaga solisilvae</name>
    <dbReference type="NCBI Taxonomy" id="1233460"/>
    <lineage>
        <taxon>Bacteria</taxon>
        <taxon>Pseudomonadati</taxon>
        <taxon>Bacteroidota</taxon>
        <taxon>Chitinophagia</taxon>
        <taxon>Chitinophagales</taxon>
        <taxon>Chitinophagaceae</taxon>
        <taxon>Chitinophaga</taxon>
    </lineage>
</organism>